<dbReference type="GO" id="GO:0005096">
    <property type="term" value="F:GTPase activator activity"/>
    <property type="evidence" value="ECO:0007669"/>
    <property type="project" value="TreeGrafter"/>
</dbReference>
<dbReference type="FunFam" id="2.30.30.380:FF:000001">
    <property type="entry name" value="Protein transport protein SEC23"/>
    <property type="match status" value="1"/>
</dbReference>
<keyword evidence="10" id="KW-0963">Cytoplasm</keyword>
<dbReference type="Pfam" id="PF04810">
    <property type="entry name" value="zf-Sec23_Sec24"/>
    <property type="match status" value="1"/>
</dbReference>
<dbReference type="FunFam" id="3.40.50.410:FF:000008">
    <property type="entry name" value="Protein transport protein SEC23"/>
    <property type="match status" value="1"/>
</dbReference>
<dbReference type="EMBL" id="CASHTH010002092">
    <property type="protein sequence ID" value="CAI8024766.1"/>
    <property type="molecule type" value="Genomic_DNA"/>
</dbReference>
<evidence type="ECO:0000256" key="5">
    <source>
        <dbReference type="ARBA" id="ARBA00022833"/>
    </source>
</evidence>
<protein>
    <recommendedName>
        <fullName evidence="10">Protein transport protein SEC23</fullName>
    </recommendedName>
</protein>
<gene>
    <name evidence="14" type="ORF">GBAR_LOCUS14357</name>
</gene>
<keyword evidence="2 10" id="KW-0813">Transport</keyword>
<dbReference type="AlphaFoldDB" id="A0AA35S9V2"/>
<evidence type="ECO:0000256" key="2">
    <source>
        <dbReference type="ARBA" id="ARBA00022448"/>
    </source>
</evidence>
<evidence type="ECO:0000313" key="14">
    <source>
        <dbReference type="EMBL" id="CAI8024766.1"/>
    </source>
</evidence>
<evidence type="ECO:0000256" key="3">
    <source>
        <dbReference type="ARBA" id="ARBA00022723"/>
    </source>
</evidence>
<evidence type="ECO:0000256" key="4">
    <source>
        <dbReference type="ARBA" id="ARBA00022824"/>
    </source>
</evidence>
<dbReference type="PANTHER" id="PTHR11141:SF0">
    <property type="entry name" value="PROTEIN TRANSPORT PROTEIN SEC23"/>
    <property type="match status" value="1"/>
</dbReference>
<evidence type="ECO:0000256" key="11">
    <source>
        <dbReference type="SAM" id="MobiDB-lite"/>
    </source>
</evidence>
<keyword evidence="7 10" id="KW-0653">Protein transport</keyword>
<comment type="similarity">
    <text evidence="1 10">Belongs to the SEC23/SEC24 family. SEC23 subfamily.</text>
</comment>
<feature type="domain" description="Sec23/Sec24 trunk" evidence="13">
    <location>
        <begin position="127"/>
        <end position="370"/>
    </location>
</feature>
<dbReference type="GO" id="GO:0006886">
    <property type="term" value="P:intracellular protein transport"/>
    <property type="evidence" value="ECO:0007669"/>
    <property type="project" value="InterPro"/>
</dbReference>
<dbReference type="SUPFAM" id="SSF53300">
    <property type="entry name" value="vWA-like"/>
    <property type="match status" value="1"/>
</dbReference>
<dbReference type="GO" id="GO:0090110">
    <property type="term" value="P:COPII-coated vesicle cargo loading"/>
    <property type="evidence" value="ECO:0007669"/>
    <property type="project" value="TreeGrafter"/>
</dbReference>
<keyword evidence="15" id="KW-1185">Reference proteome</keyword>
<dbReference type="Gene3D" id="3.40.50.410">
    <property type="entry name" value="von Willebrand factor, type A domain"/>
    <property type="match status" value="1"/>
</dbReference>
<evidence type="ECO:0000313" key="15">
    <source>
        <dbReference type="Proteomes" id="UP001174909"/>
    </source>
</evidence>
<dbReference type="InterPro" id="IPR006895">
    <property type="entry name" value="Znf_Sec23_Sec24"/>
</dbReference>
<evidence type="ECO:0000256" key="6">
    <source>
        <dbReference type="ARBA" id="ARBA00022892"/>
    </source>
</evidence>
<dbReference type="SUPFAM" id="SSF81995">
    <property type="entry name" value="beta-sandwich domain of Sec23/24"/>
    <property type="match status" value="1"/>
</dbReference>
<dbReference type="SUPFAM" id="SSF82919">
    <property type="entry name" value="Zn-finger domain of Sec23/24"/>
    <property type="match status" value="1"/>
</dbReference>
<comment type="function">
    <text evidence="10">Component of the coat protein complex II (COPII) which promotes the formation of transport vesicles from the endoplasmic reticulum (ER). The coat has two main functions, the physical deformation of the endoplasmic reticulum membrane into vesicles and the selection of cargo molecules.</text>
</comment>
<evidence type="ECO:0000256" key="7">
    <source>
        <dbReference type="ARBA" id="ARBA00022927"/>
    </source>
</evidence>
<keyword evidence="5 10" id="KW-0862">Zinc</keyword>
<comment type="subcellular location">
    <subcellularLocation>
        <location evidence="10">Cytoplasmic vesicle</location>
        <location evidence="10">COPII-coated vesicle membrane</location>
        <topology evidence="10">Peripheral membrane protein</topology>
        <orientation evidence="10">Cytoplasmic side</orientation>
    </subcellularLocation>
    <subcellularLocation>
        <location evidence="10">Endoplasmic reticulum membrane</location>
        <topology evidence="10">Peripheral membrane protein</topology>
        <orientation evidence="10">Cytoplasmic side</orientation>
    </subcellularLocation>
</comment>
<evidence type="ECO:0000259" key="13">
    <source>
        <dbReference type="Pfam" id="PF04811"/>
    </source>
</evidence>
<organism evidence="14 15">
    <name type="scientific">Geodia barretti</name>
    <name type="common">Barrett's horny sponge</name>
    <dbReference type="NCBI Taxonomy" id="519541"/>
    <lineage>
        <taxon>Eukaryota</taxon>
        <taxon>Metazoa</taxon>
        <taxon>Porifera</taxon>
        <taxon>Demospongiae</taxon>
        <taxon>Heteroscleromorpha</taxon>
        <taxon>Tetractinellida</taxon>
        <taxon>Astrophorina</taxon>
        <taxon>Geodiidae</taxon>
        <taxon>Geodia</taxon>
    </lineage>
</organism>
<keyword evidence="8 10" id="KW-0472">Membrane</keyword>
<dbReference type="GO" id="GO:0008270">
    <property type="term" value="F:zinc ion binding"/>
    <property type="evidence" value="ECO:0007669"/>
    <property type="project" value="InterPro"/>
</dbReference>
<dbReference type="GO" id="GO:0005789">
    <property type="term" value="C:endoplasmic reticulum membrane"/>
    <property type="evidence" value="ECO:0007669"/>
    <property type="project" value="UniProtKB-SubCell"/>
</dbReference>
<name>A0AA35S9V2_GEOBA</name>
<evidence type="ECO:0000256" key="10">
    <source>
        <dbReference type="RuleBase" id="RU365030"/>
    </source>
</evidence>
<dbReference type="InterPro" id="IPR037364">
    <property type="entry name" value="Sec23"/>
</dbReference>
<evidence type="ECO:0000256" key="8">
    <source>
        <dbReference type="ARBA" id="ARBA00023136"/>
    </source>
</evidence>
<reference evidence="14" key="1">
    <citation type="submission" date="2023-03" db="EMBL/GenBank/DDBJ databases">
        <authorList>
            <person name="Steffen K."/>
            <person name="Cardenas P."/>
        </authorList>
    </citation>
    <scope>NUCLEOTIDE SEQUENCE</scope>
</reference>
<keyword evidence="3 10" id="KW-0479">Metal-binding</keyword>
<dbReference type="PANTHER" id="PTHR11141">
    <property type="entry name" value="PROTEIN TRANSPORT PROTEIN SEC23"/>
    <property type="match status" value="1"/>
</dbReference>
<dbReference type="Gene3D" id="2.30.30.380">
    <property type="entry name" value="Zn-finger domain of Sec23/24"/>
    <property type="match status" value="1"/>
</dbReference>
<keyword evidence="4 10" id="KW-0256">Endoplasmic reticulum</keyword>
<evidence type="ECO:0000259" key="12">
    <source>
        <dbReference type="Pfam" id="PF04810"/>
    </source>
</evidence>
<accession>A0AA35S9V2</accession>
<dbReference type="InterPro" id="IPR006896">
    <property type="entry name" value="Sec23/24_trunk_dom"/>
</dbReference>
<comment type="caution">
    <text evidence="14">The sequence shown here is derived from an EMBL/GenBank/DDBJ whole genome shotgun (WGS) entry which is preliminary data.</text>
</comment>
<dbReference type="GO" id="GO:0070971">
    <property type="term" value="C:endoplasmic reticulum exit site"/>
    <property type="evidence" value="ECO:0007669"/>
    <property type="project" value="TreeGrafter"/>
</dbReference>
<dbReference type="InterPro" id="IPR036465">
    <property type="entry name" value="vWFA_dom_sf"/>
</dbReference>
<dbReference type="InterPro" id="IPR036174">
    <property type="entry name" value="Znf_Sec23_Sec24_sf"/>
</dbReference>
<keyword evidence="9 10" id="KW-0968">Cytoplasmic vesicle</keyword>
<keyword evidence="6 10" id="KW-0931">ER-Golgi transport</keyword>
<sequence length="370" mass="40712">MATWQDFINQNEDRDGVRMTWNVWPATRIESTKMVVPLAALVTPLKERPDMPPICYDPVLCGRTQCRAVLNPMCQVDYRSKTWTCNFCLQRNAFPQHYAAISESNQPAELISQFSTIEYQLQRSGQAPVIFLFVVDTCQDEENLQALKESLQLSLSLIPPTALVGLITFGKMVQLHELGCDGYAKSYVFRGSKDVSVTQLQEQLGLAGGTGGRPQATPAGAPPQQKPNNRFLLPLQTIDMNLTDLIGDIQGDPWPVSQGMRPLRSTGVALSVAVSLLEATFPNAGARILLFISGSCSQGPGMVVGEELKDPIRSHSDLDRDNANYSKKACKHYEALAKRAADNGHCVDVYACALDQPGLYEMRFLSNNTG</sequence>
<feature type="domain" description="Zinc finger Sec23/Sec24-type" evidence="12">
    <location>
        <begin position="58"/>
        <end position="98"/>
    </location>
</feature>
<proteinExistence type="inferred from homology"/>
<dbReference type="Pfam" id="PF04811">
    <property type="entry name" value="Sec23_trunk"/>
    <property type="match status" value="1"/>
</dbReference>
<dbReference type="GO" id="GO:0030127">
    <property type="term" value="C:COPII vesicle coat"/>
    <property type="evidence" value="ECO:0007669"/>
    <property type="project" value="InterPro"/>
</dbReference>
<evidence type="ECO:0000256" key="9">
    <source>
        <dbReference type="ARBA" id="ARBA00023329"/>
    </source>
</evidence>
<dbReference type="Proteomes" id="UP001174909">
    <property type="component" value="Unassembled WGS sequence"/>
</dbReference>
<evidence type="ECO:0000256" key="1">
    <source>
        <dbReference type="ARBA" id="ARBA00009210"/>
    </source>
</evidence>
<feature type="region of interest" description="Disordered" evidence="11">
    <location>
        <begin position="206"/>
        <end position="227"/>
    </location>
</feature>